<dbReference type="AlphaFoldDB" id="B7PEQ7"/>
<name>B7PEQ7_IXOSC</name>
<evidence type="ECO:0000313" key="1">
    <source>
        <dbReference type="EMBL" id="EEC05079.1"/>
    </source>
</evidence>
<accession>B7PEQ7</accession>
<protein>
    <submittedName>
        <fullName evidence="1 2">Uncharacterized protein</fullName>
    </submittedName>
</protein>
<reference evidence="1 3" key="1">
    <citation type="submission" date="2008-03" db="EMBL/GenBank/DDBJ databases">
        <title>Annotation of Ixodes scapularis.</title>
        <authorList>
            <consortium name="Ixodes scapularis Genome Project Consortium"/>
            <person name="Caler E."/>
            <person name="Hannick L.I."/>
            <person name="Bidwell S."/>
            <person name="Joardar V."/>
            <person name="Thiagarajan M."/>
            <person name="Amedeo P."/>
            <person name="Galinsky K.J."/>
            <person name="Schobel S."/>
            <person name="Inman J."/>
            <person name="Hostetler J."/>
            <person name="Miller J."/>
            <person name="Hammond M."/>
            <person name="Megy K."/>
            <person name="Lawson D."/>
            <person name="Kodira C."/>
            <person name="Sutton G."/>
            <person name="Meyer J."/>
            <person name="Hill C.A."/>
            <person name="Birren B."/>
            <person name="Nene V."/>
            <person name="Collins F."/>
            <person name="Alarcon-Chaidez F."/>
            <person name="Wikel S."/>
            <person name="Strausberg R."/>
        </authorList>
    </citation>
    <scope>NUCLEOTIDE SEQUENCE [LARGE SCALE GENOMIC DNA]</scope>
    <source>
        <strain evidence="3">Wikel</strain>
        <strain evidence="1">Wikel colony</strain>
    </source>
</reference>
<dbReference type="EnsemblMetazoa" id="ISCW005116-RA">
    <property type="protein sequence ID" value="ISCW005116-PA"/>
    <property type="gene ID" value="ISCW005116"/>
</dbReference>
<reference evidence="2" key="2">
    <citation type="submission" date="2020-05" db="UniProtKB">
        <authorList>
            <consortium name="EnsemblMetazoa"/>
        </authorList>
    </citation>
    <scope>IDENTIFICATION</scope>
    <source>
        <strain evidence="2">wikel</strain>
    </source>
</reference>
<evidence type="ECO:0000313" key="3">
    <source>
        <dbReference type="Proteomes" id="UP000001555"/>
    </source>
</evidence>
<dbReference type="PaxDb" id="6945-B7PEQ7"/>
<organism>
    <name type="scientific">Ixodes scapularis</name>
    <name type="common">Black-legged tick</name>
    <name type="synonym">Deer tick</name>
    <dbReference type="NCBI Taxonomy" id="6945"/>
    <lineage>
        <taxon>Eukaryota</taxon>
        <taxon>Metazoa</taxon>
        <taxon>Ecdysozoa</taxon>
        <taxon>Arthropoda</taxon>
        <taxon>Chelicerata</taxon>
        <taxon>Arachnida</taxon>
        <taxon>Acari</taxon>
        <taxon>Parasitiformes</taxon>
        <taxon>Ixodida</taxon>
        <taxon>Ixodoidea</taxon>
        <taxon>Ixodidae</taxon>
        <taxon>Ixodinae</taxon>
        <taxon>Ixodes</taxon>
    </lineage>
</organism>
<dbReference type="HOGENOM" id="CLU_2657217_0_0_1"/>
<dbReference type="VEuPathDB" id="VectorBase:ISCI005116"/>
<dbReference type="EMBL" id="DS697146">
    <property type="protein sequence ID" value="EEC05079.1"/>
    <property type="molecule type" value="Genomic_DNA"/>
</dbReference>
<dbReference type="VEuPathDB" id="VectorBase:ISCW005116"/>
<gene>
    <name evidence="1" type="ORF">IscW_ISCW005116</name>
</gene>
<proteinExistence type="predicted"/>
<dbReference type="InParanoid" id="B7PEQ7"/>
<evidence type="ECO:0000313" key="2">
    <source>
        <dbReference type="EnsemblMetazoa" id="ISCW005116-PA"/>
    </source>
</evidence>
<dbReference type="EMBL" id="ABJB010730457">
    <property type="status" value="NOT_ANNOTATED_CDS"/>
    <property type="molecule type" value="Genomic_DNA"/>
</dbReference>
<dbReference type="Proteomes" id="UP000001555">
    <property type="component" value="Unassembled WGS sequence"/>
</dbReference>
<sequence>MLRTQQLAASSEIVFLDSTSSTDGTRSTTTVLLVDTKAGASPLAVLLLNCQMTEKLRSLPAPEAGRLLKSALEVHI</sequence>
<keyword evidence="3" id="KW-1185">Reference proteome</keyword>